<dbReference type="EMBL" id="REGN01007223">
    <property type="protein sequence ID" value="RNA06925.1"/>
    <property type="molecule type" value="Genomic_DNA"/>
</dbReference>
<evidence type="ECO:0000313" key="1">
    <source>
        <dbReference type="EMBL" id="RNA06925.1"/>
    </source>
</evidence>
<name>A0A3M7Q7M3_BRAPC</name>
<dbReference type="Proteomes" id="UP000276133">
    <property type="component" value="Unassembled WGS sequence"/>
</dbReference>
<gene>
    <name evidence="1" type="ORF">BpHYR1_044978</name>
</gene>
<sequence length="108" mass="13093">MDLDEFLQMDLLNQLKMLINIGVLNPETFIQPTINRKFFVSKTRESPYNFSFWQILDQPDFKFRKKLGKKELLYYKQLTKTKKKIIYLLTWIRVNECVVVWICPRSDP</sequence>
<accession>A0A3M7Q7M3</accession>
<protein>
    <submittedName>
        <fullName evidence="1">Uncharacterized protein</fullName>
    </submittedName>
</protein>
<reference evidence="1 2" key="1">
    <citation type="journal article" date="2018" name="Sci. Rep.">
        <title>Genomic signatures of local adaptation to the degree of environmental predictability in rotifers.</title>
        <authorList>
            <person name="Franch-Gras L."/>
            <person name="Hahn C."/>
            <person name="Garcia-Roger E.M."/>
            <person name="Carmona M.J."/>
            <person name="Serra M."/>
            <person name="Gomez A."/>
        </authorList>
    </citation>
    <scope>NUCLEOTIDE SEQUENCE [LARGE SCALE GENOMIC DNA]</scope>
    <source>
        <strain evidence="1">HYR1</strain>
    </source>
</reference>
<keyword evidence="2" id="KW-1185">Reference proteome</keyword>
<comment type="caution">
    <text evidence="1">The sequence shown here is derived from an EMBL/GenBank/DDBJ whole genome shotgun (WGS) entry which is preliminary data.</text>
</comment>
<organism evidence="1 2">
    <name type="scientific">Brachionus plicatilis</name>
    <name type="common">Marine rotifer</name>
    <name type="synonym">Brachionus muelleri</name>
    <dbReference type="NCBI Taxonomy" id="10195"/>
    <lineage>
        <taxon>Eukaryota</taxon>
        <taxon>Metazoa</taxon>
        <taxon>Spiralia</taxon>
        <taxon>Gnathifera</taxon>
        <taxon>Rotifera</taxon>
        <taxon>Eurotatoria</taxon>
        <taxon>Monogononta</taxon>
        <taxon>Pseudotrocha</taxon>
        <taxon>Ploima</taxon>
        <taxon>Brachionidae</taxon>
        <taxon>Brachionus</taxon>
    </lineage>
</organism>
<proteinExistence type="predicted"/>
<evidence type="ECO:0000313" key="2">
    <source>
        <dbReference type="Proteomes" id="UP000276133"/>
    </source>
</evidence>
<dbReference type="AlphaFoldDB" id="A0A3M7Q7M3"/>